<feature type="transmembrane region" description="Helical" evidence="4">
    <location>
        <begin position="220"/>
        <end position="244"/>
    </location>
</feature>
<feature type="transmembrane region" description="Helical" evidence="4">
    <location>
        <begin position="256"/>
        <end position="275"/>
    </location>
</feature>
<feature type="transmembrane region" description="Helical" evidence="4">
    <location>
        <begin position="311"/>
        <end position="332"/>
    </location>
</feature>
<evidence type="ECO:0000313" key="7">
    <source>
        <dbReference type="Proteomes" id="UP000632498"/>
    </source>
</evidence>
<evidence type="ECO:0000259" key="5">
    <source>
        <dbReference type="PROSITE" id="PS50850"/>
    </source>
</evidence>
<keyword evidence="3 4" id="KW-0472">Membrane</keyword>
<dbReference type="AlphaFoldDB" id="A0A917FCY4"/>
<accession>A0A917FCY4</accession>
<dbReference type="EMBL" id="BMHV01000010">
    <property type="protein sequence ID" value="GGF63364.1"/>
    <property type="molecule type" value="Genomic_DNA"/>
</dbReference>
<dbReference type="InterPro" id="IPR036259">
    <property type="entry name" value="MFS_trans_sf"/>
</dbReference>
<reference evidence="6" key="2">
    <citation type="submission" date="2020-09" db="EMBL/GenBank/DDBJ databases">
        <authorList>
            <person name="Sun Q."/>
            <person name="Zhou Y."/>
        </authorList>
    </citation>
    <scope>NUCLEOTIDE SEQUENCE</scope>
    <source>
        <strain evidence="6">CGMCC 1.15254</strain>
    </source>
</reference>
<comment type="caution">
    <text evidence="6">The sequence shown here is derived from an EMBL/GenBank/DDBJ whole genome shotgun (WGS) entry which is preliminary data.</text>
</comment>
<evidence type="ECO:0000256" key="2">
    <source>
        <dbReference type="ARBA" id="ARBA00022989"/>
    </source>
</evidence>
<dbReference type="PANTHER" id="PTHR23534:SF1">
    <property type="entry name" value="MAJOR FACILITATOR SUPERFAMILY PROTEIN"/>
    <property type="match status" value="1"/>
</dbReference>
<gene>
    <name evidence="6" type="ORF">GCM10011332_16640</name>
</gene>
<feature type="transmembrane region" description="Helical" evidence="4">
    <location>
        <begin position="52"/>
        <end position="74"/>
    </location>
</feature>
<keyword evidence="7" id="KW-1185">Reference proteome</keyword>
<evidence type="ECO:0000256" key="3">
    <source>
        <dbReference type="ARBA" id="ARBA00023136"/>
    </source>
</evidence>
<dbReference type="Pfam" id="PF07690">
    <property type="entry name" value="MFS_1"/>
    <property type="match status" value="2"/>
</dbReference>
<sequence>MSTQTYTYNWNADRWQVFLLAGCQAMMMSGSSLIMTLTALTGTYLAKDPAMATLPLAIQFVGMMCATIPASLLMGKIGRKAGFFVGFCIGVSAALLATWGIFENSYWIFTAGSFGLGITNAFSQYLRFAATEVVDAPHRPQAISYVMAGGIIAAFLGPWLAAQTRDYFEPILFAGGFASLVGLYLLAISIVLFVKFRDPGAHDESHGPARALKEIARQPAFITAVLSGAIGYGVMSFVMTATPLAMVACGFEFDDAAFVIQWHVVGMFLPSFFTGKLISRFGVLNIISIGAILNLACMVLALSGIDLMNFWFGLVALGIGWNFMFVGGSSLLTQCYRPTERAKVQAMNDFIVFGTVALGSFSSGAIQNAWGWDWVNISIAAPILISLIAVIWLGLLRKRETATV</sequence>
<proteinExistence type="predicted"/>
<feature type="domain" description="Major facilitator superfamily (MFS) profile" evidence="5">
    <location>
        <begin position="220"/>
        <end position="404"/>
    </location>
</feature>
<feature type="transmembrane region" description="Helical" evidence="4">
    <location>
        <begin position="173"/>
        <end position="194"/>
    </location>
</feature>
<dbReference type="GO" id="GO:0022857">
    <property type="term" value="F:transmembrane transporter activity"/>
    <property type="evidence" value="ECO:0007669"/>
    <property type="project" value="InterPro"/>
</dbReference>
<dbReference type="Proteomes" id="UP000632498">
    <property type="component" value="Unassembled WGS sequence"/>
</dbReference>
<evidence type="ECO:0000313" key="6">
    <source>
        <dbReference type="EMBL" id="GGF63364.1"/>
    </source>
</evidence>
<dbReference type="InterPro" id="IPR011701">
    <property type="entry name" value="MFS"/>
</dbReference>
<feature type="transmembrane region" description="Helical" evidence="4">
    <location>
        <begin position="344"/>
        <end position="362"/>
    </location>
</feature>
<feature type="transmembrane region" description="Helical" evidence="4">
    <location>
        <begin position="81"/>
        <end position="102"/>
    </location>
</feature>
<evidence type="ECO:0000256" key="4">
    <source>
        <dbReference type="SAM" id="Phobius"/>
    </source>
</evidence>
<organism evidence="6 7">
    <name type="scientific">Terasakiella brassicae</name>
    <dbReference type="NCBI Taxonomy" id="1634917"/>
    <lineage>
        <taxon>Bacteria</taxon>
        <taxon>Pseudomonadati</taxon>
        <taxon>Pseudomonadota</taxon>
        <taxon>Alphaproteobacteria</taxon>
        <taxon>Rhodospirillales</taxon>
        <taxon>Terasakiellaceae</taxon>
        <taxon>Terasakiella</taxon>
    </lineage>
</organism>
<dbReference type="Gene3D" id="1.20.1250.20">
    <property type="entry name" value="MFS general substrate transporter like domains"/>
    <property type="match status" value="1"/>
</dbReference>
<feature type="transmembrane region" description="Helical" evidence="4">
    <location>
        <begin position="142"/>
        <end position="161"/>
    </location>
</feature>
<keyword evidence="2 4" id="KW-1133">Transmembrane helix</keyword>
<dbReference type="SUPFAM" id="SSF103473">
    <property type="entry name" value="MFS general substrate transporter"/>
    <property type="match status" value="1"/>
</dbReference>
<dbReference type="RefSeq" id="WP_188663784.1">
    <property type="nucleotide sequence ID" value="NZ_BMHV01000010.1"/>
</dbReference>
<keyword evidence="1 4" id="KW-0812">Transmembrane</keyword>
<dbReference type="PANTHER" id="PTHR23534">
    <property type="entry name" value="MFS PERMEASE"/>
    <property type="match status" value="1"/>
</dbReference>
<feature type="transmembrane region" description="Helical" evidence="4">
    <location>
        <begin position="282"/>
        <end position="305"/>
    </location>
</feature>
<reference evidence="6" key="1">
    <citation type="journal article" date="2014" name="Int. J. Syst. Evol. Microbiol.">
        <title>Complete genome sequence of Corynebacterium casei LMG S-19264T (=DSM 44701T), isolated from a smear-ripened cheese.</title>
        <authorList>
            <consortium name="US DOE Joint Genome Institute (JGI-PGF)"/>
            <person name="Walter F."/>
            <person name="Albersmeier A."/>
            <person name="Kalinowski J."/>
            <person name="Ruckert C."/>
        </authorList>
    </citation>
    <scope>NUCLEOTIDE SEQUENCE</scope>
    <source>
        <strain evidence="6">CGMCC 1.15254</strain>
    </source>
</reference>
<feature type="transmembrane region" description="Helical" evidence="4">
    <location>
        <begin position="374"/>
        <end position="396"/>
    </location>
</feature>
<feature type="transmembrane region" description="Helical" evidence="4">
    <location>
        <begin position="108"/>
        <end position="130"/>
    </location>
</feature>
<evidence type="ECO:0000256" key="1">
    <source>
        <dbReference type="ARBA" id="ARBA00022692"/>
    </source>
</evidence>
<name>A0A917FCY4_9PROT</name>
<feature type="transmembrane region" description="Helical" evidence="4">
    <location>
        <begin position="17"/>
        <end position="40"/>
    </location>
</feature>
<dbReference type="InterPro" id="IPR020846">
    <property type="entry name" value="MFS_dom"/>
</dbReference>
<protein>
    <submittedName>
        <fullName evidence="6">MFS transporter</fullName>
    </submittedName>
</protein>
<dbReference type="PROSITE" id="PS50850">
    <property type="entry name" value="MFS"/>
    <property type="match status" value="1"/>
</dbReference>